<dbReference type="EMBL" id="HBGD01002820">
    <property type="protein sequence ID" value="CAD9079105.1"/>
    <property type="molecule type" value="Transcribed_RNA"/>
</dbReference>
<dbReference type="PROSITE" id="PS50005">
    <property type="entry name" value="TPR"/>
    <property type="match status" value="3"/>
</dbReference>
<feature type="domain" description="Tetratricopeptide repeat protein 21A/21B N-terminal ARM repeat" evidence="6">
    <location>
        <begin position="8"/>
        <end position="243"/>
    </location>
</feature>
<dbReference type="SUPFAM" id="SSF81901">
    <property type="entry name" value="HCP-like"/>
    <property type="match status" value="1"/>
</dbReference>
<feature type="domain" description="Tetratricopeptide repeat protein 21A/21B fifth ARM repeats" evidence="8">
    <location>
        <begin position="958"/>
        <end position="1073"/>
    </location>
</feature>
<dbReference type="GO" id="GO:0035721">
    <property type="term" value="P:intraciliary retrograde transport"/>
    <property type="evidence" value="ECO:0007669"/>
    <property type="project" value="TreeGrafter"/>
</dbReference>
<evidence type="ECO:0000259" key="5">
    <source>
        <dbReference type="Pfam" id="PF25060"/>
    </source>
</evidence>
<feature type="domain" description="Tetratricopeptide repeat protein 21A/21B second ARM" evidence="5">
    <location>
        <begin position="282"/>
        <end position="556"/>
    </location>
</feature>
<feature type="domain" description="Tetratricopeptide repeat protein 21A/21B C-terminal ARM" evidence="7">
    <location>
        <begin position="1101"/>
        <end position="1308"/>
    </location>
</feature>
<dbReference type="InterPro" id="IPR056832">
    <property type="entry name" value="ARM_TT21_2nd"/>
</dbReference>
<feature type="domain" description="Tetratricopeptide repeat protein 21A/21B fourth ARM" evidence="9">
    <location>
        <begin position="767"/>
        <end position="907"/>
    </location>
</feature>
<feature type="repeat" description="TPR" evidence="4">
    <location>
        <begin position="958"/>
        <end position="991"/>
    </location>
</feature>
<dbReference type="Pfam" id="PF25062">
    <property type="entry name" value="ARM_TT21_N"/>
    <property type="match status" value="1"/>
</dbReference>
<dbReference type="InterPro" id="IPR040364">
    <property type="entry name" value="TTC21A/TTC21B"/>
</dbReference>
<organism evidence="10">
    <name type="scientific">Percolomonas cosmopolitus</name>
    <dbReference type="NCBI Taxonomy" id="63605"/>
    <lineage>
        <taxon>Eukaryota</taxon>
        <taxon>Discoba</taxon>
        <taxon>Heterolobosea</taxon>
        <taxon>Tetramitia</taxon>
        <taxon>Eutetramitia</taxon>
        <taxon>Percolomonadidae</taxon>
        <taxon>Percolomonas</taxon>
    </lineage>
</organism>
<dbReference type="InterPro" id="IPR011990">
    <property type="entry name" value="TPR-like_helical_dom_sf"/>
</dbReference>
<dbReference type="InterPro" id="IPR056834">
    <property type="entry name" value="ARM_TT21_C"/>
</dbReference>
<dbReference type="SUPFAM" id="SSF48452">
    <property type="entry name" value="TPR-like"/>
    <property type="match status" value="3"/>
</dbReference>
<evidence type="ECO:0000256" key="1">
    <source>
        <dbReference type="ARBA" id="ARBA00010935"/>
    </source>
</evidence>
<keyword evidence="2" id="KW-0677">Repeat</keyword>
<evidence type="ECO:0000259" key="8">
    <source>
        <dbReference type="Pfam" id="PF25064"/>
    </source>
</evidence>
<evidence type="ECO:0000256" key="2">
    <source>
        <dbReference type="ARBA" id="ARBA00022737"/>
    </source>
</evidence>
<comment type="similarity">
    <text evidence="1">Belongs to the TTC21 family.</text>
</comment>
<reference evidence="10" key="1">
    <citation type="submission" date="2021-01" db="EMBL/GenBank/DDBJ databases">
        <authorList>
            <person name="Corre E."/>
            <person name="Pelletier E."/>
            <person name="Niang G."/>
            <person name="Scheremetjew M."/>
            <person name="Finn R."/>
            <person name="Kale V."/>
            <person name="Holt S."/>
            <person name="Cochrane G."/>
            <person name="Meng A."/>
            <person name="Brown T."/>
            <person name="Cohen L."/>
        </authorList>
    </citation>
    <scope>NUCLEOTIDE SEQUENCE</scope>
    <source>
        <strain evidence="10">WS</strain>
    </source>
</reference>
<dbReference type="Pfam" id="PF13181">
    <property type="entry name" value="TPR_8"/>
    <property type="match status" value="1"/>
</dbReference>
<evidence type="ECO:0008006" key="11">
    <source>
        <dbReference type="Google" id="ProtNLM"/>
    </source>
</evidence>
<dbReference type="Pfam" id="PF25064">
    <property type="entry name" value="ARM_TT21_5th"/>
    <property type="match status" value="1"/>
</dbReference>
<gene>
    <name evidence="10" type="ORF">PCOS0759_LOCUS2337</name>
</gene>
<dbReference type="InterPro" id="IPR019734">
    <property type="entry name" value="TPR_rpt"/>
</dbReference>
<sequence length="1313" mass="150223">MSLLLNYVNYYTSRHYHRHLFRYTEGYLRDHDQDPVAKFWNSVALLLEGGNVNINQAIRSLTQIKELREIRLAVLYALLRSQQQQSDSSTLNDSTTSNEESSMLRMDIDEEKMEAPSSAKLHAALFFAYIGDFSEARMLAEECDDFYVDSYLSAKAVRGWIDLLARRDIGMLDVEKHFPDLIKKDKNHALWYRTGLATFYKFQGNYQKCIKILNAMIVSHSDFIPGLTMKAEVLIEQNNWHEASEMIRRVLDGKDAQNIDALILNALYYAVNKSNVREIEAALSGLVTVVLALEPYNHELLHKLAKTFACLSGGNAKLIDKCLELVKKSTALSVFDSHYLTTEAYLLILKEDYKRAEETYNTALEYDESNLDANKGLIKCLLMQRNYEEASINLESLNEIQETLDDSLGNHAELIYLNALYQWYGRKRKEKALQLLDKAVKVFRKETSGLRMDFSFFSKFNAQFLLEVAREFEQHCPSEPRESTDPPNPIVNKCKETLELLTSKVPGSIEAQLMYAKIKYLNREFEEAQLIVDKCLDLNKDFSEAFLLSAQIAYAQKNFAGAKMAIERALSSNFAVKVWPEYNLLSARVYSAKGDQALALRTLEHALKLANTTDSKPVSDYIRASIYIELSQVHASQNHVSESNQLISDALDIFADTDQEGRIHIAHANIAAQRGDVDVAIRILERISADDKNYVKSISEMANIHLKFRHDKAAFAECYEKLIANSPESVQSYLFMGDAYLSIQEPLKAIETLKKALKLDDNNAEIMSKIGRALVTTHNYDDAIRYYENATSANPTHTDLHYDLAHLFMKLRRFEEAERVLSKVMTQLQVNPNDFTTTNKLVRALFLLSEIHEKNKNHQAAVEALLKAKSVQQQLLRSFPSEEERKPHAIVASNISHRIAQLHKSDQVKMTEYLTEAANFYKTEDVLLALAEVHLNKQDLETAEKHCLQLLTNNPSNERATMMLADIMFRKNKFEEAIQYFEKLLHSNATNFTVLSQLIHLLQRAGKVYEVEKFLKKASKQVKGANDAGLHYCKGLFQRYSNNPREALKELNLSRNSPEWGEHAIVNMIEIWLQEVIHFEDPSKTASTSELGEKHTEIIHAAEQLIQQLNCRIIPETRKTVLEGYILLAKRTKNEVNQALQIFLNLMREDQEVVPGLVGLCTGLLIQKQQPKARGHLKRLEKQSYSQKFADDFEKGWIMLANIYIASGKYSNTQPLLERALLYNKSCAKAWELMGLIFEKEQAYQDASECYSNAWKLANEKDCVVGYKLAFNYMKAKKHVAAIDICHKVLAVDPSYPRIEKEILVKAREMIRP</sequence>
<dbReference type="InterPro" id="IPR056836">
    <property type="entry name" value="ARM_TT21_4th"/>
</dbReference>
<dbReference type="GO" id="GO:0030991">
    <property type="term" value="C:intraciliary transport particle A"/>
    <property type="evidence" value="ECO:0007669"/>
    <property type="project" value="TreeGrafter"/>
</dbReference>
<dbReference type="InterPro" id="IPR056835">
    <property type="entry name" value="ARM_TT21_5th"/>
</dbReference>
<feature type="repeat" description="TPR" evidence="4">
    <location>
        <begin position="730"/>
        <end position="763"/>
    </location>
</feature>
<dbReference type="PANTHER" id="PTHR14699:SF0">
    <property type="entry name" value="TETRATRICOPEPTIDE REPEAT PROTEIN 21 HOMOLOG"/>
    <property type="match status" value="1"/>
</dbReference>
<evidence type="ECO:0000313" key="10">
    <source>
        <dbReference type="EMBL" id="CAD9079105.1"/>
    </source>
</evidence>
<evidence type="ECO:0000259" key="7">
    <source>
        <dbReference type="Pfam" id="PF25063"/>
    </source>
</evidence>
<accession>A0A7S1KMV8</accession>
<dbReference type="GO" id="GO:0061512">
    <property type="term" value="P:protein localization to cilium"/>
    <property type="evidence" value="ECO:0007669"/>
    <property type="project" value="TreeGrafter"/>
</dbReference>
<dbReference type="GO" id="GO:0005929">
    <property type="term" value="C:cilium"/>
    <property type="evidence" value="ECO:0007669"/>
    <property type="project" value="GOC"/>
</dbReference>
<dbReference type="SMART" id="SM00028">
    <property type="entry name" value="TPR"/>
    <property type="match status" value="15"/>
</dbReference>
<evidence type="ECO:0000256" key="3">
    <source>
        <dbReference type="ARBA" id="ARBA00022803"/>
    </source>
</evidence>
<dbReference type="Pfam" id="PF25063">
    <property type="entry name" value="ARM_TT21_C"/>
    <property type="match status" value="1"/>
</dbReference>
<evidence type="ECO:0000256" key="4">
    <source>
        <dbReference type="PROSITE-ProRule" id="PRU00339"/>
    </source>
</evidence>
<dbReference type="Pfam" id="PF25058">
    <property type="entry name" value="ARM_TT21"/>
    <property type="match status" value="1"/>
</dbReference>
<proteinExistence type="inferred from homology"/>
<dbReference type="Pfam" id="PF25068">
    <property type="entry name" value="ARM_TT21_4th"/>
    <property type="match status" value="1"/>
</dbReference>
<dbReference type="PANTHER" id="PTHR14699">
    <property type="entry name" value="STI2 PROTEIN-RELATED"/>
    <property type="match status" value="1"/>
</dbReference>
<keyword evidence="3 4" id="KW-0802">TPR repeat</keyword>
<dbReference type="InterPro" id="IPR056833">
    <property type="entry name" value="ARM_TT21_N"/>
</dbReference>
<protein>
    <recommendedName>
        <fullName evidence="11">Tetratricopeptide repeat protein 21B</fullName>
    </recommendedName>
</protein>
<evidence type="ECO:0000259" key="9">
    <source>
        <dbReference type="Pfam" id="PF25068"/>
    </source>
</evidence>
<dbReference type="Pfam" id="PF25060">
    <property type="entry name" value="ARM_TT21_2nd"/>
    <property type="match status" value="1"/>
</dbReference>
<dbReference type="Gene3D" id="1.25.40.10">
    <property type="entry name" value="Tetratricopeptide repeat domain"/>
    <property type="match status" value="6"/>
</dbReference>
<name>A0A7S1KMV8_9EUKA</name>
<evidence type="ECO:0000259" key="6">
    <source>
        <dbReference type="Pfam" id="PF25062"/>
    </source>
</evidence>
<feature type="repeat" description="TPR" evidence="4">
    <location>
        <begin position="764"/>
        <end position="797"/>
    </location>
</feature>
<dbReference type="FunFam" id="1.25.40.10:FF:000219">
    <property type="entry name" value="Tetratricopeptide repeat domain 21B"/>
    <property type="match status" value="1"/>
</dbReference>